<dbReference type="OrthoDB" id="296793at2759"/>
<proteinExistence type="predicted"/>
<reference evidence="2" key="1">
    <citation type="submission" date="2017-01" db="EMBL/GenBank/DDBJ databases">
        <title>Comparative genomics of anhydrobiosis in the tardigrade Hypsibius dujardini.</title>
        <authorList>
            <person name="Yoshida Y."/>
            <person name="Koutsovoulos G."/>
            <person name="Laetsch D."/>
            <person name="Stevens L."/>
            <person name="Kumar S."/>
            <person name="Horikawa D."/>
            <person name="Ishino K."/>
            <person name="Komine S."/>
            <person name="Tomita M."/>
            <person name="Blaxter M."/>
            <person name="Arakawa K."/>
        </authorList>
    </citation>
    <scope>NUCLEOTIDE SEQUENCE [LARGE SCALE GENOMIC DNA]</scope>
    <source>
        <strain evidence="2">Z151</strain>
    </source>
</reference>
<name>A0A1W0XEW0_HYPEX</name>
<keyword evidence="2" id="KW-1185">Reference proteome</keyword>
<dbReference type="Proteomes" id="UP000192578">
    <property type="component" value="Unassembled WGS sequence"/>
</dbReference>
<protein>
    <submittedName>
        <fullName evidence="1">Uncharacterized protein</fullName>
    </submittedName>
</protein>
<evidence type="ECO:0000313" key="2">
    <source>
        <dbReference type="Proteomes" id="UP000192578"/>
    </source>
</evidence>
<comment type="caution">
    <text evidence="1">The sequence shown here is derived from an EMBL/GenBank/DDBJ whole genome shotgun (WGS) entry which is preliminary data.</text>
</comment>
<dbReference type="AlphaFoldDB" id="A0A1W0XEW0"/>
<dbReference type="EMBL" id="MTYJ01000001">
    <property type="protein sequence ID" value="OQV25902.1"/>
    <property type="molecule type" value="Genomic_DNA"/>
</dbReference>
<organism evidence="1 2">
    <name type="scientific">Hypsibius exemplaris</name>
    <name type="common">Freshwater tardigrade</name>
    <dbReference type="NCBI Taxonomy" id="2072580"/>
    <lineage>
        <taxon>Eukaryota</taxon>
        <taxon>Metazoa</taxon>
        <taxon>Ecdysozoa</taxon>
        <taxon>Tardigrada</taxon>
        <taxon>Eutardigrada</taxon>
        <taxon>Parachela</taxon>
        <taxon>Hypsibioidea</taxon>
        <taxon>Hypsibiidae</taxon>
        <taxon>Hypsibius</taxon>
    </lineage>
</organism>
<gene>
    <name evidence="1" type="ORF">BV898_00045</name>
</gene>
<sequence length="135" mass="15075">MEQNPSLTQTDLTERQQLYQDLGHFNRKCFAHLHPRLGGASSDGGKHGKISTLQKKSALLAHLDGNLEGRHLLVADRFLTDLSGVIVKMKNTTDAFCGDCKDNKRIQLTRAADLLHAKMEQLLEFDRLAVQLKAP</sequence>
<evidence type="ECO:0000313" key="1">
    <source>
        <dbReference type="EMBL" id="OQV25902.1"/>
    </source>
</evidence>
<accession>A0A1W0XEW0</accession>